<dbReference type="EMBL" id="LR743504">
    <property type="protein sequence ID" value="CAA2101466.1"/>
    <property type="molecule type" value="Genomic_DNA"/>
</dbReference>
<sequence length="61" mass="6802">MTRLFPPSSRLRAASGRLRAAETRFESSMTDLCRAALDHIDRQHLLGLALQRLVAQRVGPS</sequence>
<reference evidence="1" key="1">
    <citation type="submission" date="2019-12" db="EMBL/GenBank/DDBJ databases">
        <authorList>
            <person name="Cremers G."/>
        </authorList>
    </citation>
    <scope>NUCLEOTIDE SEQUENCE</scope>
    <source>
        <strain evidence="1">Mbul1</strain>
    </source>
</reference>
<accession>A0A679J5I3</accession>
<name>A0A679J5I3_9HYPH</name>
<evidence type="ECO:0000313" key="1">
    <source>
        <dbReference type="EMBL" id="CAA2101466.1"/>
    </source>
</evidence>
<gene>
    <name evidence="1" type="ORF">MBUL_01190</name>
</gene>
<proteinExistence type="predicted"/>
<dbReference type="AlphaFoldDB" id="A0A679J5I3"/>
<organism evidence="1">
    <name type="scientific">Methylobacterium bullatum</name>
    <dbReference type="NCBI Taxonomy" id="570505"/>
    <lineage>
        <taxon>Bacteria</taxon>
        <taxon>Pseudomonadati</taxon>
        <taxon>Pseudomonadota</taxon>
        <taxon>Alphaproteobacteria</taxon>
        <taxon>Hyphomicrobiales</taxon>
        <taxon>Methylobacteriaceae</taxon>
        <taxon>Methylobacterium</taxon>
    </lineage>
</organism>
<protein>
    <submittedName>
        <fullName evidence="1">Uncharacterized protein</fullName>
    </submittedName>
</protein>